<accession>A0AAD5V6X3</accession>
<feature type="compositionally biased region" description="Polar residues" evidence="1">
    <location>
        <begin position="1"/>
        <end position="13"/>
    </location>
</feature>
<dbReference type="Proteomes" id="UP001212997">
    <property type="component" value="Unassembled WGS sequence"/>
</dbReference>
<evidence type="ECO:0000256" key="1">
    <source>
        <dbReference type="SAM" id="MobiDB-lite"/>
    </source>
</evidence>
<sequence length="243" mass="27622">MSTVAGQLTTHAGTSIGAPPPADTAQVREMLGMMKATLGQLDQTFRTLNEQSAKVSKLGPSMQSAATQIQALRHQIRKQDRKQELRVQEVKTLIQEQLKEKLARDMQSFITEEIKRETAIQVKEQVGLQLREHLPYSLEDQLVGSQKQLIEVKQALVNSEARRTNSNLRQDNLNDPLEVVLRPDGTKSAVYPVNLNSLFYYSPEMLKRLLRDYSLQEDSKKEKNLNRFMSHIGIQFQLIPIPS</sequence>
<evidence type="ECO:0000313" key="3">
    <source>
        <dbReference type="Proteomes" id="UP001212997"/>
    </source>
</evidence>
<keyword evidence="3" id="KW-1185">Reference proteome</keyword>
<protein>
    <submittedName>
        <fullName evidence="2">Uncharacterized protein</fullName>
    </submittedName>
</protein>
<reference evidence="2" key="1">
    <citation type="submission" date="2022-07" db="EMBL/GenBank/DDBJ databases">
        <title>Genome Sequence of Physisporinus lineatus.</title>
        <authorList>
            <person name="Buettner E."/>
        </authorList>
    </citation>
    <scope>NUCLEOTIDE SEQUENCE</scope>
    <source>
        <strain evidence="2">VT162</strain>
    </source>
</reference>
<name>A0AAD5V6X3_9APHY</name>
<organism evidence="2 3">
    <name type="scientific">Meripilus lineatus</name>
    <dbReference type="NCBI Taxonomy" id="2056292"/>
    <lineage>
        <taxon>Eukaryota</taxon>
        <taxon>Fungi</taxon>
        <taxon>Dikarya</taxon>
        <taxon>Basidiomycota</taxon>
        <taxon>Agaricomycotina</taxon>
        <taxon>Agaricomycetes</taxon>
        <taxon>Polyporales</taxon>
        <taxon>Meripilaceae</taxon>
        <taxon>Meripilus</taxon>
    </lineage>
</organism>
<evidence type="ECO:0000313" key="2">
    <source>
        <dbReference type="EMBL" id="KAJ3484039.1"/>
    </source>
</evidence>
<dbReference type="EMBL" id="JANAWD010000204">
    <property type="protein sequence ID" value="KAJ3484039.1"/>
    <property type="molecule type" value="Genomic_DNA"/>
</dbReference>
<comment type="caution">
    <text evidence="2">The sequence shown here is derived from an EMBL/GenBank/DDBJ whole genome shotgun (WGS) entry which is preliminary data.</text>
</comment>
<proteinExistence type="predicted"/>
<feature type="region of interest" description="Disordered" evidence="1">
    <location>
        <begin position="1"/>
        <end position="21"/>
    </location>
</feature>
<gene>
    <name evidence="2" type="ORF">NLI96_g5912</name>
</gene>
<dbReference type="AlphaFoldDB" id="A0AAD5V6X3"/>